<feature type="region of interest" description="Disordered" evidence="1">
    <location>
        <begin position="345"/>
        <end position="453"/>
    </location>
</feature>
<reference evidence="3" key="1">
    <citation type="submission" date="2016-03" db="EMBL/GenBank/DDBJ databases">
        <authorList>
            <person name="Guldener U."/>
        </authorList>
    </citation>
    <scope>NUCLEOTIDE SEQUENCE [LARGE SCALE GENOMIC DNA]</scope>
    <source>
        <strain evidence="3">04CH-RAC-A.6.1</strain>
    </source>
</reference>
<accession>A0A1E1LDM0</accession>
<evidence type="ECO:0000313" key="2">
    <source>
        <dbReference type="EMBL" id="CZT08616.1"/>
    </source>
</evidence>
<feature type="compositionally biased region" description="Polar residues" evidence="1">
    <location>
        <begin position="229"/>
        <end position="242"/>
    </location>
</feature>
<proteinExistence type="predicted"/>
<evidence type="ECO:0000256" key="1">
    <source>
        <dbReference type="SAM" id="MobiDB-lite"/>
    </source>
</evidence>
<keyword evidence="3" id="KW-1185">Reference proteome</keyword>
<feature type="compositionally biased region" description="Polar residues" evidence="1">
    <location>
        <begin position="414"/>
        <end position="429"/>
    </location>
</feature>
<organism evidence="2 3">
    <name type="scientific">Rhynchosporium agropyri</name>
    <dbReference type="NCBI Taxonomy" id="914238"/>
    <lineage>
        <taxon>Eukaryota</taxon>
        <taxon>Fungi</taxon>
        <taxon>Dikarya</taxon>
        <taxon>Ascomycota</taxon>
        <taxon>Pezizomycotina</taxon>
        <taxon>Leotiomycetes</taxon>
        <taxon>Helotiales</taxon>
        <taxon>Ploettnerulaceae</taxon>
        <taxon>Rhynchosporium</taxon>
    </lineage>
</organism>
<feature type="compositionally biased region" description="Polar residues" evidence="1">
    <location>
        <begin position="257"/>
        <end position="271"/>
    </location>
</feature>
<sequence>MANTDRYSQHVDSIRPTSDETSALRNLDVAFLEKDASWPPILLNYIYRWMHRHNLYHVGPSRADTFSALIDSIIQRTGLPPTELNKSALASKCSALIRESSLQWKRDCLLIQRGWGFSKHTLLNTAWAAQEESFRQMEYILCRSLPHLEHCDMNVIVAVGVGEDKRGADVPLCRSAKKQRTDDRFIAASDTSTSDCIDMDERAHEASETDSLAFTLPGTVSLKREHIEQQSVRHNQNSESSPSPTPQHSHDEFPRKNSPQASHPTPHNTAGSALDEANLQPDKIMKPSVVSGTLTQRPSAYDGEVSSTAADTQEGVQLTALNLPHTIKRSDATVSVNSPAAAISGQTAMNSPHSATQASPLADGLSSPTLRSAAPGQEDPDVSKLCSPPRQQDDFGQAPKGPTMESSGIRPAVVTSTARLQSPPRQSKSALAGASHIGSKHSSREKSNHSLAPDPSYAYEIATLVSRRGHDTATSQKFQSIGRILFASLDQPTGRYILGVNALMSQSVTEFFNHYSGLVSSPEYLDRLKFESLDVAAGGHNWSTIIASKDRSNFQALKQMAFTSFATSLSENPSLEQFRILVTTIPSQRNGTIPQPTSSTSTKRTAASKIAQSTQPNFRFMSQEQSSPPSSLIVSQETADRGHATTTFQDDVRARSYTQRLQIESTSPAPPQITVRIQIDKCWRMSRSYPGAVLGPGVKNSDFFAWFAREVGFDDCMGPEELTFTFRDALPMPKNNRIVRGNEEHFNYMKQDMRPVCEYVAARVPGLKEFAILVTVPMWIPKADEW</sequence>
<dbReference type="OrthoDB" id="3535753at2759"/>
<feature type="compositionally biased region" description="Polar residues" evidence="1">
    <location>
        <begin position="345"/>
        <end position="359"/>
    </location>
</feature>
<gene>
    <name evidence="2" type="ORF">RAG0_13612</name>
</gene>
<name>A0A1E1LDM0_9HELO</name>
<feature type="region of interest" description="Disordered" evidence="1">
    <location>
        <begin position="228"/>
        <end position="273"/>
    </location>
</feature>
<protein>
    <submittedName>
        <fullName evidence="2">Uncharacterized protein</fullName>
    </submittedName>
</protein>
<evidence type="ECO:0000313" key="3">
    <source>
        <dbReference type="Proteomes" id="UP000178912"/>
    </source>
</evidence>
<dbReference type="EMBL" id="FJUX01000105">
    <property type="protein sequence ID" value="CZT08616.1"/>
    <property type="molecule type" value="Genomic_DNA"/>
</dbReference>
<dbReference type="Proteomes" id="UP000178912">
    <property type="component" value="Unassembled WGS sequence"/>
</dbReference>
<dbReference type="AlphaFoldDB" id="A0A1E1LDM0"/>